<keyword evidence="2" id="KW-0789">Thiol protease inhibitor</keyword>
<keyword evidence="1" id="KW-0646">Protease inhibitor</keyword>
<dbReference type="SMART" id="SM00043">
    <property type="entry name" value="CY"/>
    <property type="match status" value="1"/>
</dbReference>
<evidence type="ECO:0000256" key="3">
    <source>
        <dbReference type="SAM" id="Phobius"/>
    </source>
</evidence>
<organism evidence="5">
    <name type="scientific">Salvia splendens</name>
    <name type="common">Scarlet sage</name>
    <dbReference type="NCBI Taxonomy" id="180675"/>
    <lineage>
        <taxon>Eukaryota</taxon>
        <taxon>Viridiplantae</taxon>
        <taxon>Streptophyta</taxon>
        <taxon>Embryophyta</taxon>
        <taxon>Tracheophyta</taxon>
        <taxon>Spermatophyta</taxon>
        <taxon>Magnoliopsida</taxon>
        <taxon>eudicotyledons</taxon>
        <taxon>Gunneridae</taxon>
        <taxon>Pentapetalae</taxon>
        <taxon>asterids</taxon>
        <taxon>lamiids</taxon>
        <taxon>Lamiales</taxon>
        <taxon>Lamiaceae</taxon>
        <taxon>Nepetoideae</taxon>
        <taxon>Mentheae</taxon>
        <taxon>Salviinae</taxon>
        <taxon>Salvia</taxon>
        <taxon>Salvia subgen. Calosphace</taxon>
        <taxon>core Calosphace</taxon>
    </lineage>
</organism>
<feature type="domain" description="Cystatin" evidence="4">
    <location>
        <begin position="30"/>
        <end position="118"/>
    </location>
</feature>
<evidence type="ECO:0000256" key="2">
    <source>
        <dbReference type="ARBA" id="ARBA00022704"/>
    </source>
</evidence>
<dbReference type="InterPro" id="IPR000010">
    <property type="entry name" value="Cystatin_dom"/>
</dbReference>
<dbReference type="Pfam" id="PF16845">
    <property type="entry name" value="SQAPI"/>
    <property type="match status" value="1"/>
</dbReference>
<evidence type="ECO:0000259" key="4">
    <source>
        <dbReference type="SMART" id="SM00043"/>
    </source>
</evidence>
<keyword evidence="3" id="KW-1133">Transmembrane helix</keyword>
<evidence type="ECO:0000313" key="5">
    <source>
        <dbReference type="EMBL" id="KAG6416453.1"/>
    </source>
</evidence>
<keyword evidence="3" id="KW-0812">Transmembrane</keyword>
<reference evidence="5" key="1">
    <citation type="submission" date="2018-01" db="EMBL/GenBank/DDBJ databases">
        <authorList>
            <person name="Mao J.F."/>
        </authorList>
    </citation>
    <scope>NUCLEOTIDE SEQUENCE</scope>
    <source>
        <strain evidence="5">Huo1</strain>
        <tissue evidence="5">Leaf</tissue>
    </source>
</reference>
<accession>A0A8X8XMH6</accession>
<dbReference type="GO" id="GO:0004869">
    <property type="term" value="F:cysteine-type endopeptidase inhibitor activity"/>
    <property type="evidence" value="ECO:0007669"/>
    <property type="project" value="UniProtKB-KW"/>
</dbReference>
<evidence type="ECO:0000313" key="6">
    <source>
        <dbReference type="Proteomes" id="UP000298416"/>
    </source>
</evidence>
<evidence type="ECO:0000256" key="1">
    <source>
        <dbReference type="ARBA" id="ARBA00022690"/>
    </source>
</evidence>
<reference evidence="5" key="2">
    <citation type="submission" date="2020-08" db="EMBL/GenBank/DDBJ databases">
        <title>Plant Genome Project.</title>
        <authorList>
            <person name="Zhang R.-G."/>
        </authorList>
    </citation>
    <scope>NUCLEOTIDE SEQUENCE</scope>
    <source>
        <strain evidence="5">Huo1</strain>
        <tissue evidence="5">Leaf</tissue>
    </source>
</reference>
<keyword evidence="3" id="KW-0472">Membrane</keyword>
<keyword evidence="6" id="KW-1185">Reference proteome</keyword>
<dbReference type="OrthoDB" id="2016588at2759"/>
<dbReference type="SUPFAM" id="SSF54403">
    <property type="entry name" value="Cystatin/monellin"/>
    <property type="match status" value="1"/>
</dbReference>
<dbReference type="PANTHER" id="PTHR47364:SF2">
    <property type="entry name" value="CYSTEINE PROTEINASE INHIBITOR 5"/>
    <property type="match status" value="1"/>
</dbReference>
<dbReference type="InterPro" id="IPR046350">
    <property type="entry name" value="Cystatin_sf"/>
</dbReference>
<protein>
    <recommendedName>
        <fullName evidence="4">Cystatin domain-containing protein</fullName>
    </recommendedName>
</protein>
<name>A0A8X8XMH6_SALSN</name>
<proteinExistence type="predicted"/>
<sequence>MASKYVHNLYVILSIVAVAVPIVATVSLGARAGGWKPIGKPNAAQVVAIGKFAVAEHNKEKKTSLVFVCVEKGESQVVNGINYRLVISAKDGAADKTYSAVVYSSLSGSQSLTSFQPIEN</sequence>
<dbReference type="AlphaFoldDB" id="A0A8X8XMH6"/>
<feature type="transmembrane region" description="Helical" evidence="3">
    <location>
        <begin position="6"/>
        <end position="30"/>
    </location>
</feature>
<dbReference type="EMBL" id="PNBA02000008">
    <property type="protein sequence ID" value="KAG6416453.1"/>
    <property type="molecule type" value="Genomic_DNA"/>
</dbReference>
<dbReference type="Proteomes" id="UP000298416">
    <property type="component" value="Unassembled WGS sequence"/>
</dbReference>
<gene>
    <name evidence="5" type="ORF">SASPL_123883</name>
</gene>
<dbReference type="PANTHER" id="PTHR47364">
    <property type="entry name" value="CYSTEINE PROTEINASE INHIBITOR 5"/>
    <property type="match status" value="1"/>
</dbReference>
<dbReference type="Gene3D" id="3.10.450.10">
    <property type="match status" value="1"/>
</dbReference>
<comment type="caution">
    <text evidence="5">The sequence shown here is derived from an EMBL/GenBank/DDBJ whole genome shotgun (WGS) entry which is preliminary data.</text>
</comment>
<dbReference type="CDD" id="cd00042">
    <property type="entry name" value="CY"/>
    <property type="match status" value="1"/>
</dbReference>